<dbReference type="HOGENOM" id="CLU_3147986_0_0_2"/>
<name>M1QFU7_METMZ</name>
<reference evidence="1 2" key="1">
    <citation type="journal article" date="2013" name="Genome Announc.">
        <title>Complete Genome of a Methanosarcina mazei Strain Isolated from Sediment Samples from an Amazonian Flooded Area.</title>
        <authorList>
            <person name="Assis das Gracas D."/>
            <person name="Thiago Juca Ramos R."/>
            <person name="Vieira Araujo A.C."/>
            <person name="Zahlouth R."/>
            <person name="Ribeiro Carneiro A."/>
            <person name="Souza Lopes T."/>
            <person name="Azevedo Barauna R."/>
            <person name="Azevedo V."/>
            <person name="Cruz Schneider M.P."/>
            <person name="Pellizari V.H."/>
            <person name="Silva A."/>
        </authorList>
    </citation>
    <scope>NUCLEOTIDE SEQUENCE [LARGE SCALE GENOMIC DNA]</scope>
    <source>
        <strain evidence="1 2">Tuc01</strain>
    </source>
</reference>
<evidence type="ECO:0000313" key="2">
    <source>
        <dbReference type="Proteomes" id="UP000011718"/>
    </source>
</evidence>
<dbReference type="BioCyc" id="MMAZ1236903:G139K-425-MONOMER"/>
<organism evidence="1 2">
    <name type="scientific">Methanosarcina mazei Tuc01</name>
    <dbReference type="NCBI Taxonomy" id="1236903"/>
    <lineage>
        <taxon>Archaea</taxon>
        <taxon>Methanobacteriati</taxon>
        <taxon>Methanobacteriota</taxon>
        <taxon>Stenosarchaea group</taxon>
        <taxon>Methanomicrobia</taxon>
        <taxon>Methanosarcinales</taxon>
        <taxon>Methanosarcinaceae</taxon>
        <taxon>Methanosarcina</taxon>
    </lineage>
</organism>
<dbReference type="AlphaFoldDB" id="M1QFU7"/>
<proteinExistence type="predicted"/>
<sequence length="48" mass="5630">MKPQCKCLSCSPEKVEVSIEETLKHFRIWNSRLLQDQSLANWLLEVTP</sequence>
<gene>
    <name evidence="1" type="ORF">MmTuc01_0436</name>
</gene>
<dbReference type="EMBL" id="CP004144">
    <property type="protein sequence ID" value="AGF95874.1"/>
    <property type="molecule type" value="Genomic_DNA"/>
</dbReference>
<protein>
    <submittedName>
        <fullName evidence="1">Uncharacterized protein</fullName>
    </submittedName>
</protein>
<accession>M1QFU7</accession>
<dbReference type="KEGG" id="mmaz:MmTuc01_0436"/>
<dbReference type="Proteomes" id="UP000011718">
    <property type="component" value="Chromosome"/>
</dbReference>
<evidence type="ECO:0000313" key="1">
    <source>
        <dbReference type="EMBL" id="AGF95874.1"/>
    </source>
</evidence>